<evidence type="ECO:0000313" key="3">
    <source>
        <dbReference type="Proteomes" id="UP001597012"/>
    </source>
</evidence>
<dbReference type="InterPro" id="IPR001173">
    <property type="entry name" value="Glyco_trans_2-like"/>
</dbReference>
<sequence length="335" mass="38901">MTRPLVSVLIPYKNTSTYLKECLDSILAQTYTNWEVIAIDDNSTDDSLKIVTNFGEQDSRIKTYPNQGSGIIPALRTAYTKSKGHLITRMDSDDIMQPSRVQQMVKDLNLNGIGHLSVGQVRYFSERGISNGYERYEQWLNGLTTMGTNFSELYKECVVPSPCWMLHRSDLDACNAFEPERYPEDYDLTFRFYEIGLKIIPCSEVLLLWRDYDSRTSRTSAHYAQNYFLEIKLHYFLKLHYDQNKSLIIWGAGKKGKQMAQLLQNEGIHFTWVCDNPKKIGKEIYEVPLISFHKLKDIDDFQSIITVANAEEQNTMRKYLSHLGKSNMVDYFFFC</sequence>
<dbReference type="CDD" id="cd00761">
    <property type="entry name" value="Glyco_tranf_GTA_type"/>
    <property type="match status" value="1"/>
</dbReference>
<gene>
    <name evidence="2" type="ORF">ACFQZJ_18515</name>
</gene>
<dbReference type="Gene3D" id="3.90.550.10">
    <property type="entry name" value="Spore Coat Polysaccharide Biosynthesis Protein SpsA, Chain A"/>
    <property type="match status" value="1"/>
</dbReference>
<reference evidence="3" key="1">
    <citation type="journal article" date="2019" name="Int. J. Syst. Evol. Microbiol.">
        <title>The Global Catalogue of Microorganisms (GCM) 10K type strain sequencing project: providing services to taxonomists for standard genome sequencing and annotation.</title>
        <authorList>
            <consortium name="The Broad Institute Genomics Platform"/>
            <consortium name="The Broad Institute Genome Sequencing Center for Infectious Disease"/>
            <person name="Wu L."/>
            <person name="Ma J."/>
        </authorList>
    </citation>
    <scope>NUCLEOTIDE SEQUENCE [LARGE SCALE GENOMIC DNA]</scope>
    <source>
        <strain evidence="3">CCUG 61948</strain>
    </source>
</reference>
<dbReference type="PANTHER" id="PTHR22916:SF3">
    <property type="entry name" value="UDP-GLCNAC:BETAGAL BETA-1,3-N-ACETYLGLUCOSAMINYLTRANSFERASE-LIKE PROTEIN 1"/>
    <property type="match status" value="1"/>
</dbReference>
<dbReference type="Pfam" id="PF00535">
    <property type="entry name" value="Glycos_transf_2"/>
    <property type="match status" value="1"/>
</dbReference>
<protein>
    <submittedName>
        <fullName evidence="2">Glycosyltransferase</fullName>
        <ecNumber evidence="2">2.4.-.-</ecNumber>
    </submittedName>
</protein>
<feature type="domain" description="Glycosyltransferase 2-like" evidence="1">
    <location>
        <begin position="7"/>
        <end position="172"/>
    </location>
</feature>
<keyword evidence="2" id="KW-0808">Transferase</keyword>
<dbReference type="GO" id="GO:0016757">
    <property type="term" value="F:glycosyltransferase activity"/>
    <property type="evidence" value="ECO:0007669"/>
    <property type="project" value="UniProtKB-KW"/>
</dbReference>
<dbReference type="InterPro" id="IPR029044">
    <property type="entry name" value="Nucleotide-diphossugar_trans"/>
</dbReference>
<evidence type="ECO:0000259" key="1">
    <source>
        <dbReference type="Pfam" id="PF00535"/>
    </source>
</evidence>
<dbReference type="EMBL" id="JBHTHY010000024">
    <property type="protein sequence ID" value="MFD0799473.1"/>
    <property type="molecule type" value="Genomic_DNA"/>
</dbReference>
<dbReference type="RefSeq" id="WP_379936460.1">
    <property type="nucleotide sequence ID" value="NZ_JBHTHY010000024.1"/>
</dbReference>
<proteinExistence type="predicted"/>
<keyword evidence="2" id="KW-0328">Glycosyltransferase</keyword>
<name>A0ABW3B8L7_9FLAO</name>
<evidence type="ECO:0000313" key="2">
    <source>
        <dbReference type="EMBL" id="MFD0799473.1"/>
    </source>
</evidence>
<dbReference type="PANTHER" id="PTHR22916">
    <property type="entry name" value="GLYCOSYLTRANSFERASE"/>
    <property type="match status" value="1"/>
</dbReference>
<keyword evidence="3" id="KW-1185">Reference proteome</keyword>
<dbReference type="Proteomes" id="UP001597012">
    <property type="component" value="Unassembled WGS sequence"/>
</dbReference>
<organism evidence="2 3">
    <name type="scientific">Maribacter chungangensis</name>
    <dbReference type="NCBI Taxonomy" id="1069117"/>
    <lineage>
        <taxon>Bacteria</taxon>
        <taxon>Pseudomonadati</taxon>
        <taxon>Bacteroidota</taxon>
        <taxon>Flavobacteriia</taxon>
        <taxon>Flavobacteriales</taxon>
        <taxon>Flavobacteriaceae</taxon>
        <taxon>Maribacter</taxon>
    </lineage>
</organism>
<dbReference type="EC" id="2.4.-.-" evidence="2"/>
<dbReference type="SUPFAM" id="SSF53448">
    <property type="entry name" value="Nucleotide-diphospho-sugar transferases"/>
    <property type="match status" value="1"/>
</dbReference>
<dbReference type="InterPro" id="IPR029063">
    <property type="entry name" value="SAM-dependent_MTases_sf"/>
</dbReference>
<accession>A0ABW3B8L7</accession>
<dbReference type="SUPFAM" id="SSF53335">
    <property type="entry name" value="S-adenosyl-L-methionine-dependent methyltransferases"/>
    <property type="match status" value="1"/>
</dbReference>
<dbReference type="Gene3D" id="3.40.50.720">
    <property type="entry name" value="NAD(P)-binding Rossmann-like Domain"/>
    <property type="match status" value="1"/>
</dbReference>
<comment type="caution">
    <text evidence="2">The sequence shown here is derived from an EMBL/GenBank/DDBJ whole genome shotgun (WGS) entry which is preliminary data.</text>
</comment>